<evidence type="ECO:0000256" key="4">
    <source>
        <dbReference type="ARBA" id="ARBA00022723"/>
    </source>
</evidence>
<keyword evidence="3 6" id="KW-0349">Heme</keyword>
<keyword evidence="4 6" id="KW-0479">Metal-binding</keyword>
<keyword evidence="5 6" id="KW-0408">Iron</keyword>
<dbReference type="EMBL" id="CDPU01000038">
    <property type="protein sequence ID" value="CEO53917.1"/>
    <property type="molecule type" value="Genomic_DNA"/>
</dbReference>
<keyword evidence="7" id="KW-0503">Monooxygenase</keyword>
<dbReference type="PRINTS" id="PR00385">
    <property type="entry name" value="P450"/>
</dbReference>
<dbReference type="GO" id="GO:0020037">
    <property type="term" value="F:heme binding"/>
    <property type="evidence" value="ECO:0007669"/>
    <property type="project" value="InterPro"/>
</dbReference>
<evidence type="ECO:0000256" key="1">
    <source>
        <dbReference type="ARBA" id="ARBA00001971"/>
    </source>
</evidence>
<dbReference type="GO" id="GO:0004497">
    <property type="term" value="F:monooxygenase activity"/>
    <property type="evidence" value="ECO:0007669"/>
    <property type="project" value="UniProtKB-KW"/>
</dbReference>
<dbReference type="InterPro" id="IPR050121">
    <property type="entry name" value="Cytochrome_P450_monoxygenase"/>
</dbReference>
<evidence type="ECO:0008006" key="9">
    <source>
        <dbReference type="Google" id="ProtNLM"/>
    </source>
</evidence>
<comment type="similarity">
    <text evidence="2 7">Belongs to the cytochrome P450 family.</text>
</comment>
<dbReference type="InterPro" id="IPR002401">
    <property type="entry name" value="Cyt_P450_E_grp-I"/>
</dbReference>
<sequence length="603" mass="67705">MFTVSSSEATAIAVGIAIVAMYMAYRAILPKPLPNIPYNQDAAGKLFGDVPEMMGYVMRTKRIFVRQDDQPFTRLSPLPALYSRLIMPMSEQCWLTSLTTRHQSPIVQAFIKPGGLPWVVVTDPFESQDILLRRIREFDRSDFFGELINGILPEQHIQFISTDPRFKNNRNLINHLMAPTFIKEVSAPEVYMAANSLVKLWKLKSNMAHGRPFSAHQDITFALLDSIFASSFGLKESESNTIQRIKALESWEAEISSNADETVSFPEGHVPEIFSAVLTLANSVTDTQLSPAPVLTSWVIRKFPYMRKAKAIKDQYIRNKVEESIELINEGQTKAKSALHSVLLRERDVAAKEGRPPEYRKRAIADEFFGFMTAGHDTTATTIAWGVKLLTDNQSVQSRLRDDLRAAFPQAAREGRDLAYSELMDAHIPFLDATVDEILRHANTIAFVTRQALQDTTVLGRHIPKGTNVFLMANGPGYLEPNMKHSDEARSPGARKTAKSVLTGTWRDDDIALFRPERWLDTDPDTGAEVYNSMAGPSLAFGLGLRGCFGRKLAMNVLKIHFSLIVWHFELLPTPAELGGYEAVQKFAREPTQCYIRLKEVVV</sequence>
<evidence type="ECO:0000256" key="2">
    <source>
        <dbReference type="ARBA" id="ARBA00010617"/>
    </source>
</evidence>
<evidence type="ECO:0000256" key="5">
    <source>
        <dbReference type="ARBA" id="ARBA00023004"/>
    </source>
</evidence>
<evidence type="ECO:0000256" key="3">
    <source>
        <dbReference type="ARBA" id="ARBA00022617"/>
    </source>
</evidence>
<evidence type="ECO:0000256" key="7">
    <source>
        <dbReference type="RuleBase" id="RU000461"/>
    </source>
</evidence>
<dbReference type="GO" id="GO:0005506">
    <property type="term" value="F:iron ion binding"/>
    <property type="evidence" value="ECO:0007669"/>
    <property type="project" value="InterPro"/>
</dbReference>
<name>A0A0B7KEK8_BIOOC</name>
<protein>
    <recommendedName>
        <fullName evidence="9">Cytochrome P450</fullName>
    </recommendedName>
</protein>
<dbReference type="AlphaFoldDB" id="A0A0B7KEK8"/>
<keyword evidence="7" id="KW-0560">Oxidoreductase</keyword>
<accession>A0A0B7KEK8</accession>
<dbReference type="Gene3D" id="1.10.630.10">
    <property type="entry name" value="Cytochrome P450"/>
    <property type="match status" value="1"/>
</dbReference>
<evidence type="ECO:0000256" key="6">
    <source>
        <dbReference type="PIRSR" id="PIRSR602401-1"/>
    </source>
</evidence>
<dbReference type="InterPro" id="IPR001128">
    <property type="entry name" value="Cyt_P450"/>
</dbReference>
<dbReference type="Pfam" id="PF00067">
    <property type="entry name" value="p450"/>
    <property type="match status" value="2"/>
</dbReference>
<gene>
    <name evidence="8" type="ORF">BN869_000009975_1</name>
</gene>
<dbReference type="PRINTS" id="PR00463">
    <property type="entry name" value="EP450I"/>
</dbReference>
<comment type="cofactor">
    <cofactor evidence="1 6">
        <name>heme</name>
        <dbReference type="ChEBI" id="CHEBI:30413"/>
    </cofactor>
</comment>
<proteinExistence type="inferred from homology"/>
<dbReference type="PROSITE" id="PS00086">
    <property type="entry name" value="CYTOCHROME_P450"/>
    <property type="match status" value="1"/>
</dbReference>
<dbReference type="InterPro" id="IPR036396">
    <property type="entry name" value="Cyt_P450_sf"/>
</dbReference>
<reference evidence="8" key="1">
    <citation type="submission" date="2015-01" db="EMBL/GenBank/DDBJ databases">
        <authorList>
            <person name="Durling Mikael"/>
        </authorList>
    </citation>
    <scope>NUCLEOTIDE SEQUENCE</scope>
</reference>
<dbReference type="InterPro" id="IPR017972">
    <property type="entry name" value="Cyt_P450_CS"/>
</dbReference>
<dbReference type="PANTHER" id="PTHR24305">
    <property type="entry name" value="CYTOCHROME P450"/>
    <property type="match status" value="1"/>
</dbReference>
<dbReference type="PANTHER" id="PTHR24305:SF232">
    <property type="entry name" value="P450, PUTATIVE (EUROFUNG)-RELATED"/>
    <property type="match status" value="1"/>
</dbReference>
<organism evidence="8">
    <name type="scientific">Bionectria ochroleuca</name>
    <name type="common">Gliocladium roseum</name>
    <dbReference type="NCBI Taxonomy" id="29856"/>
    <lineage>
        <taxon>Eukaryota</taxon>
        <taxon>Fungi</taxon>
        <taxon>Dikarya</taxon>
        <taxon>Ascomycota</taxon>
        <taxon>Pezizomycotina</taxon>
        <taxon>Sordariomycetes</taxon>
        <taxon>Hypocreomycetidae</taxon>
        <taxon>Hypocreales</taxon>
        <taxon>Bionectriaceae</taxon>
        <taxon>Clonostachys</taxon>
    </lineage>
</organism>
<feature type="binding site" description="axial binding residue" evidence="6">
    <location>
        <position position="548"/>
    </location>
    <ligand>
        <name>heme</name>
        <dbReference type="ChEBI" id="CHEBI:30413"/>
    </ligand>
    <ligandPart>
        <name>Fe</name>
        <dbReference type="ChEBI" id="CHEBI:18248"/>
    </ligandPart>
</feature>
<dbReference type="GO" id="GO:0016705">
    <property type="term" value="F:oxidoreductase activity, acting on paired donors, with incorporation or reduction of molecular oxygen"/>
    <property type="evidence" value="ECO:0007669"/>
    <property type="project" value="InterPro"/>
</dbReference>
<evidence type="ECO:0000313" key="8">
    <source>
        <dbReference type="EMBL" id="CEO53917.1"/>
    </source>
</evidence>
<dbReference type="SUPFAM" id="SSF48264">
    <property type="entry name" value="Cytochrome P450"/>
    <property type="match status" value="1"/>
</dbReference>